<dbReference type="Proteomes" id="UP001652680">
    <property type="component" value="Unassembled WGS sequence"/>
</dbReference>
<feature type="region of interest" description="Disordered" evidence="1">
    <location>
        <begin position="167"/>
        <end position="227"/>
    </location>
</feature>
<evidence type="ECO:0000313" key="4">
    <source>
        <dbReference type="Proteomes" id="UP001652680"/>
    </source>
</evidence>
<evidence type="ECO:0000259" key="2">
    <source>
        <dbReference type="SMART" id="SM00670"/>
    </source>
</evidence>
<dbReference type="PANTHER" id="PTHR16161">
    <property type="entry name" value="TRANSCRIPTIONAL PROTEIN SWT1"/>
    <property type="match status" value="1"/>
</dbReference>
<sequence>MSSSGRNKQGKLTNPRLLGDEEWDKLIGSPRLPNVVPGNRQPAQDRLKRLQANIKRVQDKNPIKERDIKRTTRSSSLSSHPQIRAPTSVPSRRASVSVAPVAISTPKRSVGERLRVKARVAKSSSPKNAWEKPKALLDASNRLKAGSSESANQRLTQLITTLQQKQKEQELNNNDVGKANEKSNKKQQGNGHTTNTSAFNSSTASEVEPEPMEWEESIEDEPPKQDEDLARKEDDILLMRQAADSEELPTHLLDHMYFVLDTNVLMHNIKFVESLTEVVLPGTVGSMLYIPYIVIKELDKLKGQHHGDDPKRLIAVRAIRYLNTKFDESLEIQAQSAVDEAEHLIEVDCPDDSIVNCCLQLQQQVPNMMLLTNDANLRLKANASAIQVSCRSDLLAAHPDEFAALGE</sequence>
<dbReference type="OMA" id="MLYIPYI"/>
<dbReference type="InterPro" id="IPR029060">
    <property type="entry name" value="PIN-like_dom_sf"/>
</dbReference>
<dbReference type="SUPFAM" id="SSF88723">
    <property type="entry name" value="PIN domain-like"/>
    <property type="match status" value="1"/>
</dbReference>
<dbReference type="PANTHER" id="PTHR16161:SF0">
    <property type="entry name" value="TRANSCRIPTIONAL PROTEIN SWT1"/>
    <property type="match status" value="1"/>
</dbReference>
<evidence type="ECO:0000256" key="1">
    <source>
        <dbReference type="SAM" id="MobiDB-lite"/>
    </source>
</evidence>
<feature type="domain" description="PIN" evidence="2">
    <location>
        <begin position="256"/>
        <end position="379"/>
    </location>
</feature>
<dbReference type="InterPro" id="IPR052626">
    <property type="entry name" value="SWT1_Regulator"/>
</dbReference>
<protein>
    <submittedName>
        <fullName evidence="5">Uncharacterized protein LOC108049991</fullName>
    </submittedName>
</protein>
<feature type="compositionally biased region" description="Polar residues" evidence="1">
    <location>
        <begin position="1"/>
        <end position="12"/>
    </location>
</feature>
<feature type="compositionally biased region" description="Low complexity" evidence="1">
    <location>
        <begin position="193"/>
        <end position="206"/>
    </location>
</feature>
<dbReference type="GeneID" id="108049991"/>
<feature type="compositionally biased region" description="Basic and acidic residues" evidence="1">
    <location>
        <begin position="56"/>
        <end position="70"/>
    </location>
</feature>
<name>A0A6P4FHP7_DRORH</name>
<evidence type="ECO:0000313" key="5">
    <source>
        <dbReference type="RefSeq" id="XP_016986943.1"/>
    </source>
</evidence>
<dbReference type="RefSeq" id="XP_016986943.1">
    <property type="nucleotide sequence ID" value="XM_017131454.1"/>
</dbReference>
<organism evidence="5">
    <name type="scientific">Drosophila rhopaloa</name>
    <name type="common">Fruit fly</name>
    <dbReference type="NCBI Taxonomy" id="1041015"/>
    <lineage>
        <taxon>Eukaryota</taxon>
        <taxon>Metazoa</taxon>
        <taxon>Ecdysozoa</taxon>
        <taxon>Arthropoda</taxon>
        <taxon>Hexapoda</taxon>
        <taxon>Insecta</taxon>
        <taxon>Pterygota</taxon>
        <taxon>Neoptera</taxon>
        <taxon>Endopterygota</taxon>
        <taxon>Diptera</taxon>
        <taxon>Brachycera</taxon>
        <taxon>Muscomorpha</taxon>
        <taxon>Ephydroidea</taxon>
        <taxon>Drosophilidae</taxon>
        <taxon>Drosophila</taxon>
        <taxon>Sophophora</taxon>
    </lineage>
</organism>
<evidence type="ECO:0000313" key="3">
    <source>
        <dbReference type="EnsemblMetazoa" id="XP_016986943.1"/>
    </source>
</evidence>
<accession>A0A6P4FHP7</accession>
<dbReference type="GO" id="GO:0005634">
    <property type="term" value="C:nucleus"/>
    <property type="evidence" value="ECO:0007669"/>
    <property type="project" value="TreeGrafter"/>
</dbReference>
<dbReference type="EnsemblMetazoa" id="XM_017131454.2">
    <property type="protein sequence ID" value="XP_016986943.1"/>
    <property type="gene ID" value="LOC108049991"/>
</dbReference>
<feature type="region of interest" description="Disordered" evidence="1">
    <location>
        <begin position="1"/>
        <end position="93"/>
    </location>
</feature>
<dbReference type="OrthoDB" id="548295at2759"/>
<reference evidence="4" key="1">
    <citation type="journal article" date="2021" name="Elife">
        <title>Highly contiguous assemblies of 101 drosophilid genomes.</title>
        <authorList>
            <person name="Kim B.Y."/>
            <person name="Wang J.R."/>
            <person name="Miller D.E."/>
            <person name="Barmina O."/>
            <person name="Delaney E."/>
            <person name="Thompson A."/>
            <person name="Comeault A.A."/>
            <person name="Peede D."/>
            <person name="D'Agostino E.R."/>
            <person name="Pelaez J."/>
            <person name="Aguilar J.M."/>
            <person name="Haji D."/>
            <person name="Matsunaga T."/>
            <person name="Armstrong E.E."/>
            <person name="Zych M."/>
            <person name="Ogawa Y."/>
            <person name="Stamenkovic-Radak M."/>
            <person name="Jelic M."/>
            <person name="Veselinovic M.S."/>
            <person name="Tanaskovic M."/>
            <person name="Eric P."/>
            <person name="Gao J.J."/>
            <person name="Katoh T.K."/>
            <person name="Toda M.J."/>
            <person name="Watabe H."/>
            <person name="Watada M."/>
            <person name="Davis J.S."/>
            <person name="Moyle L.C."/>
            <person name="Manoli G."/>
            <person name="Bertolini E."/>
            <person name="Kostal V."/>
            <person name="Hawley R.S."/>
            <person name="Takahashi A."/>
            <person name="Jones C.D."/>
            <person name="Price D.K."/>
            <person name="Whiteman N."/>
            <person name="Kopp A."/>
            <person name="Matute D.R."/>
            <person name="Petrov D.A."/>
        </authorList>
    </citation>
    <scope>NUCLEOTIDE SEQUENCE [LARGE SCALE GENOMIC DNA]</scope>
</reference>
<dbReference type="CTD" id="54823"/>
<reference evidence="3" key="3">
    <citation type="submission" date="2025-05" db="UniProtKB">
        <authorList>
            <consortium name="EnsemblMetazoa"/>
        </authorList>
    </citation>
    <scope>IDENTIFICATION</scope>
</reference>
<dbReference type="Pfam" id="PF13638">
    <property type="entry name" value="PIN_4"/>
    <property type="match status" value="1"/>
</dbReference>
<dbReference type="SMART" id="SM00670">
    <property type="entry name" value="PINc"/>
    <property type="match status" value="1"/>
</dbReference>
<dbReference type="Gene3D" id="3.40.50.1010">
    <property type="entry name" value="5'-nuclease"/>
    <property type="match status" value="1"/>
</dbReference>
<dbReference type="AlphaFoldDB" id="A0A6P4FHP7"/>
<gene>
    <name evidence="5" type="primary">LOC108049991</name>
    <name evidence="3" type="synonym">108049991</name>
</gene>
<reference evidence="5" key="2">
    <citation type="submission" date="2025-04" db="UniProtKB">
        <authorList>
            <consortium name="RefSeq"/>
        </authorList>
    </citation>
    <scope>IDENTIFICATION</scope>
</reference>
<proteinExistence type="predicted"/>
<dbReference type="InterPro" id="IPR002716">
    <property type="entry name" value="PIN_dom"/>
</dbReference>
<keyword evidence="4" id="KW-1185">Reference proteome</keyword>
<feature type="compositionally biased region" description="Acidic residues" evidence="1">
    <location>
        <begin position="207"/>
        <end position="220"/>
    </location>
</feature>